<evidence type="ECO:0000256" key="4">
    <source>
        <dbReference type="ARBA" id="ARBA00022723"/>
    </source>
</evidence>
<sequence length="179" mass="19445">MHFDLKILQTIQAIALDVDGVLTDGTLTWSQSGEESKTFSFTDIMGLSLARRLGLTMALISGENSPLVDRYAKKLHIPFVVKGTRDKATALGDFAAQFKIPFHNIAFFGDDLNDLPAMQIAGLPCCPSNAASDVIAYVQKRGFVAGRPGGSGAVRDLVDLILKERDLDGLEVFHRKPPE</sequence>
<dbReference type="OrthoDB" id="9805604at2"/>
<feature type="binding site" evidence="7">
    <location>
        <position position="110"/>
    </location>
    <ligand>
        <name>Mg(2+)</name>
        <dbReference type="ChEBI" id="CHEBI:18420"/>
    </ligand>
</feature>
<dbReference type="PIRSF" id="PIRSF006118">
    <property type="entry name" value="KDO8-P_Ptase"/>
    <property type="match status" value="1"/>
</dbReference>
<feature type="binding site" evidence="7">
    <location>
        <position position="17"/>
    </location>
    <ligand>
        <name>Mg(2+)</name>
        <dbReference type="ChEBI" id="CHEBI:18420"/>
    </ligand>
</feature>
<proteinExistence type="inferred from homology"/>
<reference evidence="9" key="2">
    <citation type="submission" date="2019-02" db="EMBL/GenBank/DDBJ databases">
        <title>Granulicella sibirica sp. nov., a psychrotolerant acidobacterium isolated from an organic soil layer in forested tundra, West Siberia.</title>
        <authorList>
            <person name="Oshkin I.Y."/>
            <person name="Kulichevskaya I.S."/>
            <person name="Rijpstra W.I.C."/>
            <person name="Sinninghe Damste J.S."/>
            <person name="Rakitin A.L."/>
            <person name="Ravin N.V."/>
            <person name="Dedysh S.N."/>
        </authorList>
    </citation>
    <scope>NUCLEOTIDE SEQUENCE [LARGE SCALE GENOMIC DNA]</scope>
    <source>
        <strain evidence="9">AF10</strain>
    </source>
</reference>
<comment type="caution">
    <text evidence="8">The sequence shown here is derived from an EMBL/GenBank/DDBJ whole genome shotgun (WGS) entry which is preliminary data.</text>
</comment>
<dbReference type="NCBIfam" id="TIGR01670">
    <property type="entry name" value="KdsC-phosphatas"/>
    <property type="match status" value="1"/>
</dbReference>
<name>A0A4Q0T264_9BACT</name>
<comment type="similarity">
    <text evidence="2">Belongs to the KdsC family.</text>
</comment>
<keyword evidence="6 7" id="KW-0460">Magnesium</keyword>
<evidence type="ECO:0000256" key="1">
    <source>
        <dbReference type="ARBA" id="ARBA00001946"/>
    </source>
</evidence>
<dbReference type="Proteomes" id="UP000289437">
    <property type="component" value="Unassembled WGS sequence"/>
</dbReference>
<evidence type="ECO:0000313" key="9">
    <source>
        <dbReference type="Proteomes" id="UP000289437"/>
    </source>
</evidence>
<dbReference type="PANTHER" id="PTHR21485">
    <property type="entry name" value="HAD SUPERFAMILY MEMBERS CMAS AND KDSC"/>
    <property type="match status" value="1"/>
</dbReference>
<evidence type="ECO:0000256" key="5">
    <source>
        <dbReference type="ARBA" id="ARBA00022801"/>
    </source>
</evidence>
<dbReference type="InterPro" id="IPR023214">
    <property type="entry name" value="HAD_sf"/>
</dbReference>
<evidence type="ECO:0000256" key="6">
    <source>
        <dbReference type="ARBA" id="ARBA00022842"/>
    </source>
</evidence>
<comment type="cofactor">
    <cofactor evidence="1 7">
        <name>Mg(2+)</name>
        <dbReference type="ChEBI" id="CHEBI:18420"/>
    </cofactor>
</comment>
<dbReference type="Gene3D" id="3.40.50.1000">
    <property type="entry name" value="HAD superfamily/HAD-like"/>
    <property type="match status" value="1"/>
</dbReference>
<dbReference type="EMBL" id="RDSM01000002">
    <property type="protein sequence ID" value="RXH56490.1"/>
    <property type="molecule type" value="Genomic_DNA"/>
</dbReference>
<keyword evidence="4 7" id="KW-0479">Metal-binding</keyword>
<dbReference type="GO" id="GO:0008781">
    <property type="term" value="F:N-acylneuraminate cytidylyltransferase activity"/>
    <property type="evidence" value="ECO:0007669"/>
    <property type="project" value="TreeGrafter"/>
</dbReference>
<dbReference type="AlphaFoldDB" id="A0A4Q0T264"/>
<gene>
    <name evidence="8" type="ORF">GRAN_3347</name>
</gene>
<dbReference type="SFLD" id="SFLDG01136">
    <property type="entry name" value="C1.6:_Phosphoserine_Phosphatas"/>
    <property type="match status" value="1"/>
</dbReference>
<dbReference type="SFLD" id="SFLDG01138">
    <property type="entry name" value="C1.6.2:_Deoxy-d-mannose-octulo"/>
    <property type="match status" value="1"/>
</dbReference>
<accession>A0A4Q0T264</accession>
<organism evidence="8 9">
    <name type="scientific">Granulicella sibirica</name>
    <dbReference type="NCBI Taxonomy" id="2479048"/>
    <lineage>
        <taxon>Bacteria</taxon>
        <taxon>Pseudomonadati</taxon>
        <taxon>Acidobacteriota</taxon>
        <taxon>Terriglobia</taxon>
        <taxon>Terriglobales</taxon>
        <taxon>Acidobacteriaceae</taxon>
        <taxon>Granulicella</taxon>
    </lineage>
</organism>
<dbReference type="GO" id="GO:0016788">
    <property type="term" value="F:hydrolase activity, acting on ester bonds"/>
    <property type="evidence" value="ECO:0007669"/>
    <property type="project" value="InterPro"/>
</dbReference>
<reference evidence="8 9" key="1">
    <citation type="submission" date="2018-11" db="EMBL/GenBank/DDBJ databases">
        <authorList>
            <person name="Mardanov A.V."/>
            <person name="Ravin N.V."/>
            <person name="Dedysh S.N."/>
        </authorList>
    </citation>
    <scope>NUCLEOTIDE SEQUENCE [LARGE SCALE GENOMIC DNA]</scope>
    <source>
        <strain evidence="8 9">AF10</strain>
    </source>
</reference>
<evidence type="ECO:0000313" key="8">
    <source>
        <dbReference type="EMBL" id="RXH56490.1"/>
    </source>
</evidence>
<dbReference type="InterPro" id="IPR050793">
    <property type="entry name" value="CMP-NeuNAc_synthase"/>
</dbReference>
<evidence type="ECO:0000256" key="3">
    <source>
        <dbReference type="ARBA" id="ARBA00011881"/>
    </source>
</evidence>
<evidence type="ECO:0000256" key="7">
    <source>
        <dbReference type="PIRSR" id="PIRSR006118-2"/>
    </source>
</evidence>
<feature type="binding site" evidence="7">
    <location>
        <position position="19"/>
    </location>
    <ligand>
        <name>substrate</name>
    </ligand>
</feature>
<dbReference type="Pfam" id="PF08282">
    <property type="entry name" value="Hydrolase_3"/>
    <property type="match status" value="1"/>
</dbReference>
<dbReference type="InterPro" id="IPR010023">
    <property type="entry name" value="KdsC_fam"/>
</dbReference>
<protein>
    <submittedName>
        <fullName evidence="8">3-deoxy-D-manno-octulosonate 8-phosphate phosphatase</fullName>
    </submittedName>
</protein>
<dbReference type="SFLD" id="SFLDS00003">
    <property type="entry name" value="Haloacid_Dehalogenase"/>
    <property type="match status" value="1"/>
</dbReference>
<comment type="subunit">
    <text evidence="3">Homotetramer.</text>
</comment>
<dbReference type="RefSeq" id="WP_128913940.1">
    <property type="nucleotide sequence ID" value="NZ_RDSM01000002.1"/>
</dbReference>
<dbReference type="SUPFAM" id="SSF56784">
    <property type="entry name" value="HAD-like"/>
    <property type="match status" value="1"/>
</dbReference>
<dbReference type="GO" id="GO:0046872">
    <property type="term" value="F:metal ion binding"/>
    <property type="evidence" value="ECO:0007669"/>
    <property type="project" value="UniProtKB-KW"/>
</dbReference>
<dbReference type="PANTHER" id="PTHR21485:SF3">
    <property type="entry name" value="N-ACYLNEURAMINATE CYTIDYLYLTRANSFERASE"/>
    <property type="match status" value="1"/>
</dbReference>
<keyword evidence="5" id="KW-0378">Hydrolase</keyword>
<dbReference type="InterPro" id="IPR036412">
    <property type="entry name" value="HAD-like_sf"/>
</dbReference>
<keyword evidence="9" id="KW-1185">Reference proteome</keyword>
<evidence type="ECO:0000256" key="2">
    <source>
        <dbReference type="ARBA" id="ARBA00005893"/>
    </source>
</evidence>